<dbReference type="KEGG" id="caul:KCG34_09530"/>
<keyword evidence="4" id="KW-1185">Reference proteome</keyword>
<reference evidence="3" key="1">
    <citation type="submission" date="2021-04" db="EMBL/GenBank/DDBJ databases">
        <title>The complete genome sequence of Caulobacter sp. S6.</title>
        <authorList>
            <person name="Tang Y."/>
            <person name="Ouyang W."/>
            <person name="Liu Q."/>
            <person name="Huang B."/>
            <person name="Guo Z."/>
            <person name="Lei P."/>
        </authorList>
    </citation>
    <scope>NUCLEOTIDE SEQUENCE</scope>
    <source>
        <strain evidence="3">S6</strain>
    </source>
</reference>
<dbReference type="EMBL" id="CP073078">
    <property type="protein sequence ID" value="QUD90078.1"/>
    <property type="molecule type" value="Genomic_DNA"/>
</dbReference>
<dbReference type="Pfam" id="PF01757">
    <property type="entry name" value="Acyl_transf_3"/>
    <property type="match status" value="1"/>
</dbReference>
<feature type="transmembrane region" description="Helical" evidence="1">
    <location>
        <begin position="82"/>
        <end position="102"/>
    </location>
</feature>
<dbReference type="InterPro" id="IPR002656">
    <property type="entry name" value="Acyl_transf_3_dom"/>
</dbReference>
<feature type="transmembrane region" description="Helical" evidence="1">
    <location>
        <begin position="317"/>
        <end position="335"/>
    </location>
</feature>
<keyword evidence="3" id="KW-0808">Transferase</keyword>
<sequence>MDKAPARRAFQTLDGLRGVGAFLVVMRHVGFLFGPIRVPESFLAVDLFYLVSGFVVAHAYGQRLERGGFFWEFVRTRLIRLYPLYAVGLLLGVAVATIAVVTDPRGWWNPVRLAEAIATGLFMIPLFPGLKANGSSLDGPVWTLLPELVANFLYAAAARFMKTGVLLAIIAVGAAGVVAAELRYDSLDVGFNATDQWAALARVTFSFFMGVLVFRFFGEREQKSELAAWVAMAALTAILAWRPSNHATAMFELAVVLFGFPALLIAAARFEPGAWTGRLFSHVGLVSYGVYIVHQPIGNLIRVALKHGPRVPADWRALLIGALFLLFLVWFATWLDRRVDAPVRRWLRARFLPRRA</sequence>
<dbReference type="RefSeq" id="WP_211940129.1">
    <property type="nucleotide sequence ID" value="NZ_CP073078.1"/>
</dbReference>
<name>A0A975IWN7_9CAUL</name>
<proteinExistence type="predicted"/>
<keyword evidence="1" id="KW-0472">Membrane</keyword>
<accession>A0A975IWN7</accession>
<feature type="transmembrane region" description="Helical" evidence="1">
    <location>
        <begin position="226"/>
        <end position="243"/>
    </location>
</feature>
<feature type="transmembrane region" description="Helical" evidence="1">
    <location>
        <begin position="279"/>
        <end position="297"/>
    </location>
</feature>
<feature type="transmembrane region" description="Helical" evidence="1">
    <location>
        <begin position="139"/>
        <end position="157"/>
    </location>
</feature>
<dbReference type="InterPro" id="IPR050879">
    <property type="entry name" value="Acyltransferase_3"/>
</dbReference>
<organism evidence="3 4">
    <name type="scientific">Phenylobacterium montanum</name>
    <dbReference type="NCBI Taxonomy" id="2823693"/>
    <lineage>
        <taxon>Bacteria</taxon>
        <taxon>Pseudomonadati</taxon>
        <taxon>Pseudomonadota</taxon>
        <taxon>Alphaproteobacteria</taxon>
        <taxon>Caulobacterales</taxon>
        <taxon>Caulobacteraceae</taxon>
        <taxon>Phenylobacterium</taxon>
    </lineage>
</organism>
<feature type="transmembrane region" description="Helical" evidence="1">
    <location>
        <begin position="164"/>
        <end position="184"/>
    </location>
</feature>
<evidence type="ECO:0000313" key="3">
    <source>
        <dbReference type="EMBL" id="QUD90078.1"/>
    </source>
</evidence>
<feature type="transmembrane region" description="Helical" evidence="1">
    <location>
        <begin position="196"/>
        <end position="214"/>
    </location>
</feature>
<evidence type="ECO:0000256" key="1">
    <source>
        <dbReference type="SAM" id="Phobius"/>
    </source>
</evidence>
<keyword evidence="1" id="KW-0812">Transmembrane</keyword>
<feature type="transmembrane region" description="Helical" evidence="1">
    <location>
        <begin position="42"/>
        <end position="61"/>
    </location>
</feature>
<keyword evidence="3" id="KW-0012">Acyltransferase</keyword>
<feature type="transmembrane region" description="Helical" evidence="1">
    <location>
        <begin position="16"/>
        <end position="36"/>
    </location>
</feature>
<dbReference type="PANTHER" id="PTHR23028:SF134">
    <property type="entry name" value="PUTATIVE (AFU_ORTHOLOGUE AFUA_4G08520)-RELATED"/>
    <property type="match status" value="1"/>
</dbReference>
<feature type="domain" description="Acyltransferase 3" evidence="2">
    <location>
        <begin position="12"/>
        <end position="333"/>
    </location>
</feature>
<dbReference type="GO" id="GO:0016747">
    <property type="term" value="F:acyltransferase activity, transferring groups other than amino-acyl groups"/>
    <property type="evidence" value="ECO:0007669"/>
    <property type="project" value="InterPro"/>
</dbReference>
<evidence type="ECO:0000259" key="2">
    <source>
        <dbReference type="Pfam" id="PF01757"/>
    </source>
</evidence>
<evidence type="ECO:0000313" key="4">
    <source>
        <dbReference type="Proteomes" id="UP000676409"/>
    </source>
</evidence>
<protein>
    <submittedName>
        <fullName evidence="3">Acyltransferase</fullName>
    </submittedName>
</protein>
<feature type="transmembrane region" description="Helical" evidence="1">
    <location>
        <begin position="249"/>
        <end position="267"/>
    </location>
</feature>
<keyword evidence="1" id="KW-1133">Transmembrane helix</keyword>
<dbReference type="PANTHER" id="PTHR23028">
    <property type="entry name" value="ACETYLTRANSFERASE"/>
    <property type="match status" value="1"/>
</dbReference>
<gene>
    <name evidence="3" type="ORF">KCG34_09530</name>
</gene>
<dbReference type="Proteomes" id="UP000676409">
    <property type="component" value="Chromosome"/>
</dbReference>
<dbReference type="AlphaFoldDB" id="A0A975IWN7"/>